<proteinExistence type="predicted"/>
<dbReference type="EMBL" id="JAIWYP010000005">
    <property type="protein sequence ID" value="KAH3821282.1"/>
    <property type="molecule type" value="Genomic_DNA"/>
</dbReference>
<keyword evidence="2" id="KW-1185">Reference proteome</keyword>
<comment type="caution">
    <text evidence="1">The sequence shown here is derived from an EMBL/GenBank/DDBJ whole genome shotgun (WGS) entry which is preliminary data.</text>
</comment>
<gene>
    <name evidence="1" type="ORF">DPMN_123045</name>
</gene>
<dbReference type="AlphaFoldDB" id="A0A9D4GWN3"/>
<protein>
    <submittedName>
        <fullName evidence="1">Uncharacterized protein</fullName>
    </submittedName>
</protein>
<name>A0A9D4GWN3_DREPO</name>
<organism evidence="1 2">
    <name type="scientific">Dreissena polymorpha</name>
    <name type="common">Zebra mussel</name>
    <name type="synonym">Mytilus polymorpha</name>
    <dbReference type="NCBI Taxonomy" id="45954"/>
    <lineage>
        <taxon>Eukaryota</taxon>
        <taxon>Metazoa</taxon>
        <taxon>Spiralia</taxon>
        <taxon>Lophotrochozoa</taxon>
        <taxon>Mollusca</taxon>
        <taxon>Bivalvia</taxon>
        <taxon>Autobranchia</taxon>
        <taxon>Heteroconchia</taxon>
        <taxon>Euheterodonta</taxon>
        <taxon>Imparidentia</taxon>
        <taxon>Neoheterodontei</taxon>
        <taxon>Myida</taxon>
        <taxon>Dreissenoidea</taxon>
        <taxon>Dreissenidae</taxon>
        <taxon>Dreissena</taxon>
    </lineage>
</organism>
<reference evidence="1" key="1">
    <citation type="journal article" date="2019" name="bioRxiv">
        <title>The Genome of the Zebra Mussel, Dreissena polymorpha: A Resource for Invasive Species Research.</title>
        <authorList>
            <person name="McCartney M.A."/>
            <person name="Auch B."/>
            <person name="Kono T."/>
            <person name="Mallez S."/>
            <person name="Zhang Y."/>
            <person name="Obille A."/>
            <person name="Becker A."/>
            <person name="Abrahante J.E."/>
            <person name="Garbe J."/>
            <person name="Badalamenti J.P."/>
            <person name="Herman A."/>
            <person name="Mangelson H."/>
            <person name="Liachko I."/>
            <person name="Sullivan S."/>
            <person name="Sone E.D."/>
            <person name="Koren S."/>
            <person name="Silverstein K.A.T."/>
            <person name="Beckman K.B."/>
            <person name="Gohl D.M."/>
        </authorList>
    </citation>
    <scope>NUCLEOTIDE SEQUENCE</scope>
    <source>
        <strain evidence="1">Duluth1</strain>
        <tissue evidence="1">Whole animal</tissue>
    </source>
</reference>
<sequence>MSEKTNDEKEIFIVVLLTNCTDTSSNTKIGKKRSRVHRHVTINGGLVCTATFQQFFDVKPAVLCALIQTVTQGGCSPRTHGNRGRRTKHALCFDDGNRVVQLIMNTSEEIGLPYTAAPRGSDNIPIVCLKRYKTEIA</sequence>
<dbReference type="Proteomes" id="UP000828390">
    <property type="component" value="Unassembled WGS sequence"/>
</dbReference>
<evidence type="ECO:0000313" key="1">
    <source>
        <dbReference type="EMBL" id="KAH3821282.1"/>
    </source>
</evidence>
<accession>A0A9D4GWN3</accession>
<evidence type="ECO:0000313" key="2">
    <source>
        <dbReference type="Proteomes" id="UP000828390"/>
    </source>
</evidence>
<reference evidence="1" key="2">
    <citation type="submission" date="2020-11" db="EMBL/GenBank/DDBJ databases">
        <authorList>
            <person name="McCartney M.A."/>
            <person name="Auch B."/>
            <person name="Kono T."/>
            <person name="Mallez S."/>
            <person name="Becker A."/>
            <person name="Gohl D.M."/>
            <person name="Silverstein K.A.T."/>
            <person name="Koren S."/>
            <person name="Bechman K.B."/>
            <person name="Herman A."/>
            <person name="Abrahante J.E."/>
            <person name="Garbe J."/>
        </authorList>
    </citation>
    <scope>NUCLEOTIDE SEQUENCE</scope>
    <source>
        <strain evidence="1">Duluth1</strain>
        <tissue evidence="1">Whole animal</tissue>
    </source>
</reference>